<keyword evidence="3 6" id="KW-1133">Transmembrane helix</keyword>
<feature type="transmembrane region" description="Helical" evidence="6">
    <location>
        <begin position="392"/>
        <end position="410"/>
    </location>
</feature>
<evidence type="ECO:0000256" key="1">
    <source>
        <dbReference type="ARBA" id="ARBA00004141"/>
    </source>
</evidence>
<dbReference type="Gene3D" id="1.20.1250.20">
    <property type="entry name" value="MFS general substrate transporter like domains"/>
    <property type="match status" value="1"/>
</dbReference>
<feature type="transmembrane region" description="Helical" evidence="6">
    <location>
        <begin position="475"/>
        <end position="495"/>
    </location>
</feature>
<dbReference type="PROSITE" id="PS00216">
    <property type="entry name" value="SUGAR_TRANSPORT_1"/>
    <property type="match status" value="1"/>
</dbReference>
<dbReference type="AlphaFoldDB" id="A0A9N9MHY1"/>
<name>A0A9N9MHY1_9CUCU</name>
<feature type="region of interest" description="Disordered" evidence="5">
    <location>
        <begin position="526"/>
        <end position="545"/>
    </location>
</feature>
<evidence type="ECO:0000256" key="3">
    <source>
        <dbReference type="ARBA" id="ARBA00022989"/>
    </source>
</evidence>
<accession>A0A9N9MHY1</accession>
<dbReference type="PANTHER" id="PTHR24064">
    <property type="entry name" value="SOLUTE CARRIER FAMILY 22 MEMBER"/>
    <property type="match status" value="1"/>
</dbReference>
<reference evidence="8" key="1">
    <citation type="submission" date="2022-01" db="EMBL/GenBank/DDBJ databases">
        <authorList>
            <person name="King R."/>
        </authorList>
    </citation>
    <scope>NUCLEOTIDE SEQUENCE</scope>
</reference>
<evidence type="ECO:0000259" key="7">
    <source>
        <dbReference type="PROSITE" id="PS50850"/>
    </source>
</evidence>
<feature type="transmembrane region" description="Helical" evidence="6">
    <location>
        <begin position="416"/>
        <end position="436"/>
    </location>
</feature>
<dbReference type="InterPro" id="IPR005829">
    <property type="entry name" value="Sugar_transporter_CS"/>
</dbReference>
<evidence type="ECO:0000256" key="4">
    <source>
        <dbReference type="ARBA" id="ARBA00023136"/>
    </source>
</evidence>
<evidence type="ECO:0000256" key="6">
    <source>
        <dbReference type="SAM" id="Phobius"/>
    </source>
</evidence>
<feature type="transmembrane region" description="Helical" evidence="6">
    <location>
        <begin position="155"/>
        <end position="174"/>
    </location>
</feature>
<dbReference type="InterPro" id="IPR005828">
    <property type="entry name" value="MFS_sugar_transport-like"/>
</dbReference>
<keyword evidence="4 6" id="KW-0472">Membrane</keyword>
<feature type="transmembrane region" description="Helical" evidence="6">
    <location>
        <begin position="180"/>
        <end position="201"/>
    </location>
</feature>
<evidence type="ECO:0000256" key="5">
    <source>
        <dbReference type="SAM" id="MobiDB-lite"/>
    </source>
</evidence>
<sequence>MVEAHDLDTLMGYMGDFGKYQAWQFTLHILSAVIAGLNMLQLVTVAAIPEHRCEIPGESGLSFRNESLLTNYIPLLPNGNMDNCHLFNITTNETYKCDSWIYDDTYYKSSRAIDWNFVCDQRWMGAVAQSMYMFGVFTGAVTLGTMADKYGRKPVFCWSALLQLILGVGVAFSPDYYSFIFIRYLYGIFGSAGSYIPGFVLTMELVGPSKRSICGMSFQAAFAFGIMLVAAWGSFVKDRFTLQIIYGLHALVLIGHFWLMDESPRWLWANGRKKQSVDIIKKALKTNNSPVNINSDDILIKTQGSQGKLEQPTEEAGMMDLFKTPRLRKMTLNVCLAWFANSIVYYGLSLSTGSLKGDPYLILLIMGLVEIPSYAISIYAMDRLGRRPITSFNMILGGICCMLAANLAMGSPPSTFFVFVGKFLIASSFAVIYNYSAELFPTVIRNSAMGLGSMCARTSGALTPLIILFDSFSPSLPSTIFAVIALVSGFLTLFLPETLNKAMPQTIEDGENFGIGDTCFTTCMGSKKRKEETVPPPHELEPLKK</sequence>
<proteinExistence type="predicted"/>
<comment type="subcellular location">
    <subcellularLocation>
        <location evidence="1">Membrane</location>
        <topology evidence="1">Multi-pass membrane protein</topology>
    </subcellularLocation>
</comment>
<evidence type="ECO:0000256" key="2">
    <source>
        <dbReference type="ARBA" id="ARBA00022692"/>
    </source>
</evidence>
<evidence type="ECO:0000313" key="8">
    <source>
        <dbReference type="EMBL" id="CAG9765190.1"/>
    </source>
</evidence>
<dbReference type="EMBL" id="OU892278">
    <property type="protein sequence ID" value="CAG9765190.1"/>
    <property type="molecule type" value="Genomic_DNA"/>
</dbReference>
<dbReference type="OrthoDB" id="5141738at2759"/>
<feature type="transmembrane region" description="Helical" evidence="6">
    <location>
        <begin position="240"/>
        <end position="259"/>
    </location>
</feature>
<protein>
    <recommendedName>
        <fullName evidence="7">Major facilitator superfamily (MFS) profile domain-containing protein</fullName>
    </recommendedName>
</protein>
<dbReference type="CDD" id="cd17317">
    <property type="entry name" value="MFS_SLC22"/>
    <property type="match status" value="1"/>
</dbReference>
<dbReference type="GO" id="GO:0016020">
    <property type="term" value="C:membrane"/>
    <property type="evidence" value="ECO:0007669"/>
    <property type="project" value="UniProtKB-SubCell"/>
</dbReference>
<feature type="compositionally biased region" description="Basic and acidic residues" evidence="5">
    <location>
        <begin position="529"/>
        <end position="545"/>
    </location>
</feature>
<feature type="transmembrane region" description="Helical" evidence="6">
    <location>
        <begin position="360"/>
        <end position="380"/>
    </location>
</feature>
<keyword evidence="9" id="KW-1185">Reference proteome</keyword>
<feature type="transmembrane region" description="Helical" evidence="6">
    <location>
        <begin position="213"/>
        <end position="234"/>
    </location>
</feature>
<feature type="transmembrane region" description="Helical" evidence="6">
    <location>
        <begin position="330"/>
        <end position="348"/>
    </location>
</feature>
<feature type="transmembrane region" description="Helical" evidence="6">
    <location>
        <begin position="448"/>
        <end position="469"/>
    </location>
</feature>
<gene>
    <name evidence="8" type="ORF">CEUTPL_LOCUS5805</name>
</gene>
<dbReference type="InterPro" id="IPR020846">
    <property type="entry name" value="MFS_dom"/>
</dbReference>
<dbReference type="PROSITE" id="PS50850">
    <property type="entry name" value="MFS"/>
    <property type="match status" value="1"/>
</dbReference>
<dbReference type="GO" id="GO:0022857">
    <property type="term" value="F:transmembrane transporter activity"/>
    <property type="evidence" value="ECO:0007669"/>
    <property type="project" value="InterPro"/>
</dbReference>
<evidence type="ECO:0000313" key="9">
    <source>
        <dbReference type="Proteomes" id="UP001152799"/>
    </source>
</evidence>
<organism evidence="8 9">
    <name type="scientific">Ceutorhynchus assimilis</name>
    <name type="common">cabbage seed weevil</name>
    <dbReference type="NCBI Taxonomy" id="467358"/>
    <lineage>
        <taxon>Eukaryota</taxon>
        <taxon>Metazoa</taxon>
        <taxon>Ecdysozoa</taxon>
        <taxon>Arthropoda</taxon>
        <taxon>Hexapoda</taxon>
        <taxon>Insecta</taxon>
        <taxon>Pterygota</taxon>
        <taxon>Neoptera</taxon>
        <taxon>Endopterygota</taxon>
        <taxon>Coleoptera</taxon>
        <taxon>Polyphaga</taxon>
        <taxon>Cucujiformia</taxon>
        <taxon>Curculionidae</taxon>
        <taxon>Ceutorhynchinae</taxon>
        <taxon>Ceutorhynchus</taxon>
    </lineage>
</organism>
<dbReference type="InterPro" id="IPR036259">
    <property type="entry name" value="MFS_trans_sf"/>
</dbReference>
<keyword evidence="2 6" id="KW-0812">Transmembrane</keyword>
<feature type="domain" description="Major facilitator superfamily (MFS) profile" evidence="7">
    <location>
        <begin position="24"/>
        <end position="500"/>
    </location>
</feature>
<dbReference type="SUPFAM" id="SSF103473">
    <property type="entry name" value="MFS general substrate transporter"/>
    <property type="match status" value="1"/>
</dbReference>
<dbReference type="Pfam" id="PF00083">
    <property type="entry name" value="Sugar_tr"/>
    <property type="match status" value="1"/>
</dbReference>
<dbReference type="Proteomes" id="UP001152799">
    <property type="component" value="Chromosome 2"/>
</dbReference>